<evidence type="ECO:0000313" key="6">
    <source>
        <dbReference type="Proteomes" id="UP001162131"/>
    </source>
</evidence>
<keyword evidence="2" id="KW-0863">Zinc-finger</keyword>
<feature type="domain" description="C2" evidence="3">
    <location>
        <begin position="29"/>
        <end position="153"/>
    </location>
</feature>
<evidence type="ECO:0000256" key="1">
    <source>
        <dbReference type="ARBA" id="ARBA00009048"/>
    </source>
</evidence>
<dbReference type="Pfam" id="PF13920">
    <property type="entry name" value="zf-C3HC4_3"/>
    <property type="match status" value="1"/>
</dbReference>
<dbReference type="InterPro" id="IPR013083">
    <property type="entry name" value="Znf_RING/FYVE/PHD"/>
</dbReference>
<keyword evidence="6" id="KW-1185">Reference proteome</keyword>
<proteinExistence type="inferred from homology"/>
<dbReference type="Gene3D" id="2.60.40.150">
    <property type="entry name" value="C2 domain"/>
    <property type="match status" value="1"/>
</dbReference>
<dbReference type="Proteomes" id="UP001162131">
    <property type="component" value="Unassembled WGS sequence"/>
</dbReference>
<dbReference type="PROSITE" id="PS50004">
    <property type="entry name" value="C2"/>
    <property type="match status" value="1"/>
</dbReference>
<gene>
    <name evidence="5" type="ORF">BSTOLATCC_MIC34127</name>
</gene>
<protein>
    <submittedName>
        <fullName evidence="5">Uncharacterized protein</fullName>
    </submittedName>
</protein>
<dbReference type="PANTHER" id="PTHR10857:SF106">
    <property type="entry name" value="C2 DOMAIN-CONTAINING PROTEIN"/>
    <property type="match status" value="1"/>
</dbReference>
<keyword evidence="2" id="KW-0479">Metal-binding</keyword>
<dbReference type="GO" id="GO:0071277">
    <property type="term" value="P:cellular response to calcium ion"/>
    <property type="evidence" value="ECO:0007669"/>
    <property type="project" value="TreeGrafter"/>
</dbReference>
<dbReference type="InterPro" id="IPR010734">
    <property type="entry name" value="Copine_C"/>
</dbReference>
<dbReference type="InterPro" id="IPR036465">
    <property type="entry name" value="vWFA_dom_sf"/>
</dbReference>
<sequence length="713" mass="79945">MGCALCKKQTNKVKLAPIIQQEVQEIEEVAYLPITALEEDLDLKSIVELNISCQNLPCDSSKKINPMVVFFTQNESGDWLEDTRTEIQKGNQNPAFISSVKVSYSFEKQMHFKLEVYDMKYPSDESLRSQILLGCSFFNIHEIVCSSEMAVTKDIENLSMKSKSMGTLTIRFEESSSKNFLVKMKWGMTSNIKGNICIRLSRASDKDFVPIYQSETLSSFLTKGVLAWHTIEMSMNKLCRGDESRPIRLELLRADLKKQEFLGLCIFTLAELKSTVNFQTFITNNEKVISQIMLKEFVFEERISFLDYVFGGCEISLIVGIDFTKSNGDPSASGTLHNLDSGDLNEYTHALKAVGDILQYYDSDKKIPVYGFGAKLPPNFDVISHCFALNGNFFDPEVNGVDGVLDSYKSAVASVKFHGPTIFNEITTIANDFAANANVSQKTQQYFILLILTDGIINDLESTIDEVVRGSELPLSIIIVGVGKEDFSAMQQLDADGEPLYSKKYQKRAIRDIVQFVPFSKFNDNPMTLAREVLFEVPNQFLSYMKMHDIKPNQPQVEESKYNKSYARTQTSKVLSSRSNNSSTSSLLEKMKSQFINDLSQIGYSRHNILEVIDKGISCMNAQLAGELITIAKSSKSVKKSALKKSSAASSPKGPNTNFENSPRCMLCHQNPIELYVKDCGHEIACLQCINLIGNKCPICSSRVTKCIQKFSN</sequence>
<accession>A0AAU9JEI7</accession>
<dbReference type="SUPFAM" id="SSF57850">
    <property type="entry name" value="RING/U-box"/>
    <property type="match status" value="1"/>
</dbReference>
<dbReference type="Gene3D" id="3.30.40.10">
    <property type="entry name" value="Zinc/RING finger domain, C3HC4 (zinc finger)"/>
    <property type="match status" value="1"/>
</dbReference>
<evidence type="ECO:0000259" key="4">
    <source>
        <dbReference type="PROSITE" id="PS50089"/>
    </source>
</evidence>
<dbReference type="InterPro" id="IPR000008">
    <property type="entry name" value="C2_dom"/>
</dbReference>
<evidence type="ECO:0000313" key="5">
    <source>
        <dbReference type="EMBL" id="CAG9323477.1"/>
    </source>
</evidence>
<dbReference type="AlphaFoldDB" id="A0AAU9JEI7"/>
<reference evidence="5" key="1">
    <citation type="submission" date="2021-09" db="EMBL/GenBank/DDBJ databases">
        <authorList>
            <consortium name="AG Swart"/>
            <person name="Singh M."/>
            <person name="Singh A."/>
            <person name="Seah K."/>
            <person name="Emmerich C."/>
        </authorList>
    </citation>
    <scope>NUCLEOTIDE SEQUENCE</scope>
    <source>
        <strain evidence="5">ATCC30299</strain>
    </source>
</reference>
<evidence type="ECO:0000259" key="3">
    <source>
        <dbReference type="PROSITE" id="PS50004"/>
    </source>
</evidence>
<name>A0AAU9JEI7_9CILI</name>
<dbReference type="Pfam" id="PF07002">
    <property type="entry name" value="Copine"/>
    <property type="match status" value="1"/>
</dbReference>
<organism evidence="5 6">
    <name type="scientific">Blepharisma stoltei</name>
    <dbReference type="NCBI Taxonomy" id="1481888"/>
    <lineage>
        <taxon>Eukaryota</taxon>
        <taxon>Sar</taxon>
        <taxon>Alveolata</taxon>
        <taxon>Ciliophora</taxon>
        <taxon>Postciliodesmatophora</taxon>
        <taxon>Heterotrichea</taxon>
        <taxon>Heterotrichida</taxon>
        <taxon>Blepharismidae</taxon>
        <taxon>Blepharisma</taxon>
    </lineage>
</organism>
<keyword evidence="2" id="KW-0862">Zinc</keyword>
<dbReference type="GO" id="GO:0005886">
    <property type="term" value="C:plasma membrane"/>
    <property type="evidence" value="ECO:0007669"/>
    <property type="project" value="TreeGrafter"/>
</dbReference>
<comment type="similarity">
    <text evidence="1">Belongs to the copine family.</text>
</comment>
<dbReference type="GO" id="GO:0008270">
    <property type="term" value="F:zinc ion binding"/>
    <property type="evidence" value="ECO:0007669"/>
    <property type="project" value="UniProtKB-KW"/>
</dbReference>
<dbReference type="SUPFAM" id="SSF53300">
    <property type="entry name" value="vWA-like"/>
    <property type="match status" value="1"/>
</dbReference>
<comment type="caution">
    <text evidence="5">The sequence shown here is derived from an EMBL/GenBank/DDBJ whole genome shotgun (WGS) entry which is preliminary data.</text>
</comment>
<dbReference type="EMBL" id="CAJZBQ010000034">
    <property type="protein sequence ID" value="CAG9323477.1"/>
    <property type="molecule type" value="Genomic_DNA"/>
</dbReference>
<dbReference type="Pfam" id="PF00168">
    <property type="entry name" value="C2"/>
    <property type="match status" value="1"/>
</dbReference>
<feature type="domain" description="RING-type" evidence="4">
    <location>
        <begin position="665"/>
        <end position="701"/>
    </location>
</feature>
<dbReference type="InterPro" id="IPR045052">
    <property type="entry name" value="Copine"/>
</dbReference>
<dbReference type="PANTHER" id="PTHR10857">
    <property type="entry name" value="COPINE"/>
    <property type="match status" value="1"/>
</dbReference>
<dbReference type="GO" id="GO:0005544">
    <property type="term" value="F:calcium-dependent phospholipid binding"/>
    <property type="evidence" value="ECO:0007669"/>
    <property type="project" value="InterPro"/>
</dbReference>
<dbReference type="InterPro" id="IPR035892">
    <property type="entry name" value="C2_domain_sf"/>
</dbReference>
<dbReference type="PROSITE" id="PS50089">
    <property type="entry name" value="ZF_RING_2"/>
    <property type="match status" value="1"/>
</dbReference>
<evidence type="ECO:0000256" key="2">
    <source>
        <dbReference type="PROSITE-ProRule" id="PRU00175"/>
    </source>
</evidence>
<dbReference type="InterPro" id="IPR001841">
    <property type="entry name" value="Znf_RING"/>
</dbReference>
<dbReference type="SUPFAM" id="SSF49562">
    <property type="entry name" value="C2 domain (Calcium/lipid-binding domain, CaLB)"/>
    <property type="match status" value="1"/>
</dbReference>